<keyword evidence="6" id="KW-0809">Transit peptide</keyword>
<proteinExistence type="inferred from homology"/>
<dbReference type="Proteomes" id="UP000077202">
    <property type="component" value="Unassembled WGS sequence"/>
</dbReference>
<dbReference type="PANTHER" id="PTHR31403">
    <property type="entry name" value="PHOSPHOLIPASE A1-IBETA2, CHLOROPLASTIC"/>
    <property type="match status" value="1"/>
</dbReference>
<evidence type="ECO:0000256" key="3">
    <source>
        <dbReference type="ARBA" id="ARBA00022528"/>
    </source>
</evidence>
<feature type="compositionally biased region" description="Polar residues" evidence="9">
    <location>
        <begin position="160"/>
        <end position="173"/>
    </location>
</feature>
<keyword evidence="7" id="KW-0442">Lipid degradation</keyword>
<evidence type="ECO:0000256" key="9">
    <source>
        <dbReference type="SAM" id="MobiDB-lite"/>
    </source>
</evidence>
<comment type="similarity">
    <text evidence="2">Belongs to the AB hydrolase superfamily. Lipase family.</text>
</comment>
<feature type="region of interest" description="Disordered" evidence="9">
    <location>
        <begin position="516"/>
        <end position="537"/>
    </location>
</feature>
<dbReference type="Pfam" id="PF01764">
    <property type="entry name" value="Lipase_3"/>
    <property type="match status" value="2"/>
</dbReference>
<dbReference type="GO" id="GO:0004620">
    <property type="term" value="F:phospholipase activity"/>
    <property type="evidence" value="ECO:0007669"/>
    <property type="project" value="TreeGrafter"/>
</dbReference>
<keyword evidence="5" id="KW-0378">Hydrolase</keyword>
<evidence type="ECO:0000256" key="1">
    <source>
        <dbReference type="ARBA" id="ARBA00004229"/>
    </source>
</evidence>
<evidence type="ECO:0000313" key="11">
    <source>
        <dbReference type="EMBL" id="OAE21926.1"/>
    </source>
</evidence>
<feature type="region of interest" description="Disordered" evidence="9">
    <location>
        <begin position="135"/>
        <end position="173"/>
    </location>
</feature>
<dbReference type="GO" id="GO:0016042">
    <property type="term" value="P:lipid catabolic process"/>
    <property type="evidence" value="ECO:0007669"/>
    <property type="project" value="UniProtKB-KW"/>
</dbReference>
<keyword evidence="8" id="KW-0443">Lipid metabolism</keyword>
<accession>A0A176VPZ4</accession>
<feature type="region of interest" description="Disordered" evidence="9">
    <location>
        <begin position="1"/>
        <end position="21"/>
    </location>
</feature>
<feature type="compositionally biased region" description="Acidic residues" evidence="9">
    <location>
        <begin position="521"/>
        <end position="537"/>
    </location>
</feature>
<keyword evidence="3" id="KW-0150">Chloroplast</keyword>
<evidence type="ECO:0000259" key="10">
    <source>
        <dbReference type="Pfam" id="PF01764"/>
    </source>
</evidence>
<dbReference type="Gene3D" id="3.40.50.1820">
    <property type="entry name" value="alpha/beta hydrolase"/>
    <property type="match status" value="1"/>
</dbReference>
<dbReference type="SUPFAM" id="SSF53474">
    <property type="entry name" value="alpha/beta-Hydrolases"/>
    <property type="match status" value="1"/>
</dbReference>
<evidence type="ECO:0000256" key="2">
    <source>
        <dbReference type="ARBA" id="ARBA00010701"/>
    </source>
</evidence>
<evidence type="ECO:0000256" key="7">
    <source>
        <dbReference type="ARBA" id="ARBA00022963"/>
    </source>
</evidence>
<evidence type="ECO:0000256" key="6">
    <source>
        <dbReference type="ARBA" id="ARBA00022946"/>
    </source>
</evidence>
<evidence type="ECO:0000313" key="12">
    <source>
        <dbReference type="Proteomes" id="UP000077202"/>
    </source>
</evidence>
<dbReference type="InterPro" id="IPR029058">
    <property type="entry name" value="AB_hydrolase_fold"/>
</dbReference>
<evidence type="ECO:0000256" key="8">
    <source>
        <dbReference type="ARBA" id="ARBA00023098"/>
    </source>
</evidence>
<comment type="caution">
    <text evidence="11">The sequence shown here is derived from an EMBL/GenBank/DDBJ whole genome shotgun (WGS) entry which is preliminary data.</text>
</comment>
<dbReference type="GO" id="GO:0009507">
    <property type="term" value="C:chloroplast"/>
    <property type="evidence" value="ECO:0007669"/>
    <property type="project" value="UniProtKB-SubCell"/>
</dbReference>
<comment type="subcellular location">
    <subcellularLocation>
        <location evidence="1">Plastid</location>
        <location evidence="1">Chloroplast</location>
    </subcellularLocation>
</comment>
<evidence type="ECO:0000256" key="5">
    <source>
        <dbReference type="ARBA" id="ARBA00022801"/>
    </source>
</evidence>
<keyword evidence="12" id="KW-1185">Reference proteome</keyword>
<dbReference type="PANTHER" id="PTHR31403:SF7">
    <property type="entry name" value="PHOSPHOLIPASE A1-IGAMMA3, CHLOROPLASTIC"/>
    <property type="match status" value="1"/>
</dbReference>
<feature type="domain" description="Fungal lipase-type" evidence="10">
    <location>
        <begin position="541"/>
        <end position="586"/>
    </location>
</feature>
<gene>
    <name evidence="11" type="ORF">AXG93_242s1070</name>
</gene>
<reference evidence="11" key="1">
    <citation type="submission" date="2016-03" db="EMBL/GenBank/DDBJ databases">
        <title>Mechanisms controlling the formation of the plant cell surface in tip-growing cells are functionally conserved among land plants.</title>
        <authorList>
            <person name="Honkanen S."/>
            <person name="Jones V.A."/>
            <person name="Morieri G."/>
            <person name="Champion C."/>
            <person name="Hetherington A.J."/>
            <person name="Kelly S."/>
            <person name="Saint-Marcoux D."/>
            <person name="Proust H."/>
            <person name="Prescott H."/>
            <person name="Dolan L."/>
        </authorList>
    </citation>
    <scope>NUCLEOTIDE SEQUENCE [LARGE SCALE GENOMIC DNA]</scope>
    <source>
        <tissue evidence="11">Whole gametophyte</tissue>
    </source>
</reference>
<name>A0A176VPZ4_MARPO</name>
<dbReference type="EMBL" id="LVLJ01003307">
    <property type="protein sequence ID" value="OAE21926.1"/>
    <property type="molecule type" value="Genomic_DNA"/>
</dbReference>
<keyword evidence="4" id="KW-0934">Plastid</keyword>
<dbReference type="AlphaFoldDB" id="A0A176VPZ4"/>
<organism evidence="11 12">
    <name type="scientific">Marchantia polymorpha subsp. ruderalis</name>
    <dbReference type="NCBI Taxonomy" id="1480154"/>
    <lineage>
        <taxon>Eukaryota</taxon>
        <taxon>Viridiplantae</taxon>
        <taxon>Streptophyta</taxon>
        <taxon>Embryophyta</taxon>
        <taxon>Marchantiophyta</taxon>
        <taxon>Marchantiopsida</taxon>
        <taxon>Marchantiidae</taxon>
        <taxon>Marchantiales</taxon>
        <taxon>Marchantiaceae</taxon>
        <taxon>Marchantia</taxon>
    </lineage>
</organism>
<sequence>MSLHLVLDLPSQDDGREKSAISFPPCVPNRFPRWSPNDTALKYCGRYRWWLGAGVVEEERVGGPDEHIKPDAGPQLFTKSSTRTVKRERVSERGRAVNCLTGSTFLPGFVGREICLNEASVQKRGSVRLQPQAMRRQQSKSHHKMPTAVQVSAADRNVRSRGNTQVSTVRQEESMSTPIFSDVGAGLTMADRIRAIEAEIARMKLEVAIQDEAVIGVEQEVIEQQEKAMDLFRENQEAQTTPAAPARHPYAHLQVSERWEEIQGSENWDGLLDPMDPVLRGEMMRYGEFAQATYDAFDSDSHSRFCGSCKYNKKHLLEKIGLKNRGYEVTDYLYGTCGDNPMASFFQRFDADHKDDEKAWSRESNWMGFVAVATDPEEIARLGRRDIVVVWRGTVTKLEWLENLRDYLAPSELDRRNAGETPMNITDLKVEAGFLAVYKTKNEKSPYTKKSARQQVLEAVKRLVQKYGQEENLSITVTGHSLGSALAKLSAYDIAESRINHRTKVHCRKHVIPEQWGEDHELSDEDSGYSSSDSEEEEMGDIPITVYSFGGPRVGNDAFRDRVEQLGIRVLRVVNENDRVTKLPGVLINEKWQFLEKNLKPFWNWLETLPWTYSHIGVEFKLNNLNSPFLRRTKDPWNAHNLEAYLHLLNGFHGSNLPFSPALPRDLALVNKGTNLLTPNHYIPPTWWQEENKGLVLTEDGHYVVRSRDIEDFPEYDLDLDEDMENCEFQ</sequence>
<feature type="domain" description="Fungal lipase-type" evidence="10">
    <location>
        <begin position="388"/>
        <end position="507"/>
    </location>
</feature>
<dbReference type="InterPro" id="IPR002921">
    <property type="entry name" value="Fungal_lipase-type"/>
</dbReference>
<protein>
    <recommendedName>
        <fullName evidence="10">Fungal lipase-type domain-containing protein</fullName>
    </recommendedName>
</protein>
<dbReference type="CDD" id="cd00519">
    <property type="entry name" value="Lipase_3"/>
    <property type="match status" value="1"/>
</dbReference>
<evidence type="ECO:0000256" key="4">
    <source>
        <dbReference type="ARBA" id="ARBA00022640"/>
    </source>
</evidence>